<dbReference type="InterPro" id="IPR018076">
    <property type="entry name" value="T2SS_GspF_dom"/>
</dbReference>
<dbReference type="Gene3D" id="1.20.81.30">
    <property type="entry name" value="Type II secretion system (T2SS), domain F"/>
    <property type="match status" value="1"/>
</dbReference>
<feature type="transmembrane region" description="Helical" evidence="6">
    <location>
        <begin position="79"/>
        <end position="96"/>
    </location>
</feature>
<dbReference type="Pfam" id="PF00482">
    <property type="entry name" value="T2SSF"/>
    <property type="match status" value="1"/>
</dbReference>
<evidence type="ECO:0000313" key="9">
    <source>
        <dbReference type="Proteomes" id="UP000254711"/>
    </source>
</evidence>
<evidence type="ECO:0000256" key="4">
    <source>
        <dbReference type="ARBA" id="ARBA00022989"/>
    </source>
</evidence>
<gene>
    <name evidence="8" type="ORF">DVT68_08320</name>
</gene>
<keyword evidence="9" id="KW-1185">Reference proteome</keyword>
<proteinExistence type="predicted"/>
<feature type="transmembrane region" description="Helical" evidence="6">
    <location>
        <begin position="223"/>
        <end position="243"/>
    </location>
</feature>
<keyword evidence="5 6" id="KW-0472">Membrane</keyword>
<dbReference type="EMBL" id="QQSY01000002">
    <property type="protein sequence ID" value="RDI98526.1"/>
    <property type="molecule type" value="Genomic_DNA"/>
</dbReference>
<evidence type="ECO:0000313" key="8">
    <source>
        <dbReference type="EMBL" id="RDI98526.1"/>
    </source>
</evidence>
<evidence type="ECO:0000256" key="3">
    <source>
        <dbReference type="ARBA" id="ARBA00022692"/>
    </source>
</evidence>
<keyword evidence="3 6" id="KW-0812">Transmembrane</keyword>
<evidence type="ECO:0000259" key="7">
    <source>
        <dbReference type="Pfam" id="PF00482"/>
    </source>
</evidence>
<dbReference type="OrthoDB" id="5611741at2"/>
<organism evidence="8 9">
    <name type="scientific">Dyella solisilvae</name>
    <dbReference type="NCBI Taxonomy" id="1920168"/>
    <lineage>
        <taxon>Bacteria</taxon>
        <taxon>Pseudomonadati</taxon>
        <taxon>Pseudomonadota</taxon>
        <taxon>Gammaproteobacteria</taxon>
        <taxon>Lysobacterales</taxon>
        <taxon>Rhodanobacteraceae</taxon>
        <taxon>Dyella</taxon>
    </lineage>
</organism>
<evidence type="ECO:0000256" key="1">
    <source>
        <dbReference type="ARBA" id="ARBA00004651"/>
    </source>
</evidence>
<evidence type="ECO:0000256" key="5">
    <source>
        <dbReference type="ARBA" id="ARBA00023136"/>
    </source>
</evidence>
<sequence>MTVTWIALCMLVPMVFLGFLALRAMDGFYRRYRDTFVEQARFNLTDMFLFIDIRRLYQLNAVMVVVIFVLAWLFTSNMVVASLCLLGALFLPRIVYKKLRQRRLDRLQQQLPDSLLMLSASLKAGLGFGPAMENVVKECEPPLGQELALVLREQRMGVKLDDALGHLADRVAVQDVALFVAAARIAREVGGNLADSLALLSDTLRRRLTMEGKIRSLTSQGRLQGIVMAMLPVGITAFLSITYPETMNGLYHTPLGWGILVVCAVMGYIGYRVCRKIVDIDV</sequence>
<dbReference type="GO" id="GO:0005886">
    <property type="term" value="C:plasma membrane"/>
    <property type="evidence" value="ECO:0007669"/>
    <property type="project" value="UniProtKB-SubCell"/>
</dbReference>
<dbReference type="Proteomes" id="UP000254711">
    <property type="component" value="Unassembled WGS sequence"/>
</dbReference>
<reference evidence="8 9" key="1">
    <citation type="submission" date="2018-07" db="EMBL/GenBank/DDBJ databases">
        <title>Dyella solisilvae sp. nov., isolated from the pine and broad-leaved mixed forest soil.</title>
        <authorList>
            <person name="Gao Z."/>
            <person name="Qiu L."/>
        </authorList>
    </citation>
    <scope>NUCLEOTIDE SEQUENCE [LARGE SCALE GENOMIC DNA]</scope>
    <source>
        <strain evidence="8 9">DHG54</strain>
    </source>
</reference>
<dbReference type="InterPro" id="IPR042094">
    <property type="entry name" value="T2SS_GspF_sf"/>
</dbReference>
<dbReference type="AlphaFoldDB" id="A0A370K7A9"/>
<dbReference type="PANTHER" id="PTHR35007">
    <property type="entry name" value="INTEGRAL MEMBRANE PROTEIN-RELATED"/>
    <property type="match status" value="1"/>
</dbReference>
<comment type="caution">
    <text evidence="8">The sequence shown here is derived from an EMBL/GenBank/DDBJ whole genome shotgun (WGS) entry which is preliminary data.</text>
</comment>
<accession>A0A370K7A9</accession>
<feature type="transmembrane region" description="Helical" evidence="6">
    <location>
        <begin position="255"/>
        <end position="274"/>
    </location>
</feature>
<evidence type="ECO:0000256" key="6">
    <source>
        <dbReference type="SAM" id="Phobius"/>
    </source>
</evidence>
<dbReference type="RefSeq" id="WP_114824616.1">
    <property type="nucleotide sequence ID" value="NZ_QQSY01000002.1"/>
</dbReference>
<keyword evidence="2" id="KW-1003">Cell membrane</keyword>
<comment type="subcellular location">
    <subcellularLocation>
        <location evidence="1">Cell membrane</location>
        <topology evidence="1">Multi-pass membrane protein</topology>
    </subcellularLocation>
</comment>
<feature type="domain" description="Type II secretion system protein GspF" evidence="7">
    <location>
        <begin position="117"/>
        <end position="239"/>
    </location>
</feature>
<feature type="transmembrane region" description="Helical" evidence="6">
    <location>
        <begin position="56"/>
        <end position="73"/>
    </location>
</feature>
<keyword evidence="4 6" id="KW-1133">Transmembrane helix</keyword>
<evidence type="ECO:0000256" key="2">
    <source>
        <dbReference type="ARBA" id="ARBA00022475"/>
    </source>
</evidence>
<feature type="transmembrane region" description="Helical" evidence="6">
    <location>
        <begin position="6"/>
        <end position="25"/>
    </location>
</feature>
<name>A0A370K7A9_9GAMM</name>
<protein>
    <submittedName>
        <fullName evidence="8">Type II secretion protein F</fullName>
    </submittedName>
</protein>
<dbReference type="PANTHER" id="PTHR35007:SF1">
    <property type="entry name" value="PILUS ASSEMBLY PROTEIN"/>
    <property type="match status" value="1"/>
</dbReference>